<comment type="function">
    <text evidence="9">Probably part of an ABC transporter complex. Responsible for energy coupling to the transport system.</text>
</comment>
<evidence type="ECO:0000256" key="3">
    <source>
        <dbReference type="ARBA" id="ARBA00022448"/>
    </source>
</evidence>
<comment type="similarity">
    <text evidence="2 10">Belongs to the ABC transporter superfamily.</text>
</comment>
<comment type="subcellular location">
    <subcellularLocation>
        <location evidence="1 10">Cell membrane</location>
        <topology evidence="1 10">Peripheral membrane protein</topology>
    </subcellularLocation>
</comment>
<evidence type="ECO:0000313" key="12">
    <source>
        <dbReference type="EMBL" id="SJZ98948.1"/>
    </source>
</evidence>
<evidence type="ECO:0000313" key="13">
    <source>
        <dbReference type="Proteomes" id="UP000190625"/>
    </source>
</evidence>
<dbReference type="NCBIfam" id="NF010167">
    <property type="entry name" value="PRK13648.1"/>
    <property type="match status" value="1"/>
</dbReference>
<dbReference type="InterPro" id="IPR005876">
    <property type="entry name" value="Co_trans_ATP-bd"/>
</dbReference>
<keyword evidence="5 10" id="KW-0547">Nucleotide-binding</keyword>
<dbReference type="InterPro" id="IPR017871">
    <property type="entry name" value="ABC_transporter-like_CS"/>
</dbReference>
<dbReference type="GO" id="GO:0005524">
    <property type="term" value="F:ATP binding"/>
    <property type="evidence" value="ECO:0007669"/>
    <property type="project" value="UniProtKB-UniRule"/>
</dbReference>
<evidence type="ECO:0000256" key="7">
    <source>
        <dbReference type="ARBA" id="ARBA00022967"/>
    </source>
</evidence>
<dbReference type="NCBIfam" id="TIGR01166">
    <property type="entry name" value="cbiO"/>
    <property type="match status" value="1"/>
</dbReference>
<evidence type="ECO:0000256" key="10">
    <source>
        <dbReference type="RuleBase" id="RU364103"/>
    </source>
</evidence>
<dbReference type="GO" id="GO:0042626">
    <property type="term" value="F:ATPase-coupled transmembrane transporter activity"/>
    <property type="evidence" value="ECO:0007669"/>
    <property type="project" value="TreeGrafter"/>
</dbReference>
<dbReference type="SUPFAM" id="SSF52540">
    <property type="entry name" value="P-loop containing nucleoside triphosphate hydrolases"/>
    <property type="match status" value="1"/>
</dbReference>
<dbReference type="PANTHER" id="PTHR43553:SF24">
    <property type="entry name" value="ENERGY-COUPLING FACTOR TRANSPORTER ATP-BINDING PROTEIN ECFA1"/>
    <property type="match status" value="1"/>
</dbReference>
<evidence type="ECO:0000256" key="1">
    <source>
        <dbReference type="ARBA" id="ARBA00004202"/>
    </source>
</evidence>
<dbReference type="Gene3D" id="3.40.50.300">
    <property type="entry name" value="P-loop containing nucleotide triphosphate hydrolases"/>
    <property type="match status" value="1"/>
</dbReference>
<sequence>MKPLIKLEDVYYKYSDQQEDEWVLNGVDLEVKSGEFVAIVGHNGSGKSTLAKLLNGLLIPTEGKVKIGGKATTNQEELWQIRQEVGMVFQNPDNQLVANIVEEDVAFGPENLGLPPEEIKVRVQESLELVNMEEFTRHAPHKLSGGQKQRVAIAGIIAMLPDCLVFDEPTAMLDPVGRKEVIETVEYLNREEGLTIIYITHFMNEVVNADRILVFEEGEIVLSGTPAKVFSRVEEIKELSLDVPQITELAYYLKDEGLDISSDIFTVNRLVEEICSLG</sequence>
<dbReference type="PROSITE" id="PS00211">
    <property type="entry name" value="ABC_TRANSPORTER_1"/>
    <property type="match status" value="1"/>
</dbReference>
<dbReference type="InterPro" id="IPR015856">
    <property type="entry name" value="ABC_transpr_CbiO/EcfA_su"/>
</dbReference>
<gene>
    <name evidence="12" type="ORF">SAMN02745118_02439</name>
</gene>
<evidence type="ECO:0000256" key="6">
    <source>
        <dbReference type="ARBA" id="ARBA00022840"/>
    </source>
</evidence>
<dbReference type="FunFam" id="3.40.50.300:FF:000224">
    <property type="entry name" value="Energy-coupling factor transporter ATP-binding protein EcfA"/>
    <property type="match status" value="1"/>
</dbReference>
<dbReference type="GO" id="GO:0006824">
    <property type="term" value="P:cobalt ion transport"/>
    <property type="evidence" value="ECO:0007669"/>
    <property type="project" value="InterPro"/>
</dbReference>
<dbReference type="CDD" id="cd03225">
    <property type="entry name" value="ABC_cobalt_CbiO_domain1"/>
    <property type="match status" value="1"/>
</dbReference>
<dbReference type="RefSeq" id="WP_078810870.1">
    <property type="nucleotide sequence ID" value="NZ_FUWM01000024.1"/>
</dbReference>
<dbReference type="GO" id="GO:0016887">
    <property type="term" value="F:ATP hydrolysis activity"/>
    <property type="evidence" value="ECO:0007669"/>
    <property type="project" value="InterPro"/>
</dbReference>
<dbReference type="Proteomes" id="UP000190625">
    <property type="component" value="Unassembled WGS sequence"/>
</dbReference>
<dbReference type="EMBL" id="FUWM01000024">
    <property type="protein sequence ID" value="SJZ98948.1"/>
    <property type="molecule type" value="Genomic_DNA"/>
</dbReference>
<dbReference type="InterPro" id="IPR003593">
    <property type="entry name" value="AAA+_ATPase"/>
</dbReference>
<keyword evidence="6 10" id="KW-0067">ATP-binding</keyword>
<evidence type="ECO:0000259" key="11">
    <source>
        <dbReference type="PROSITE" id="PS50893"/>
    </source>
</evidence>
<proteinExistence type="inferred from homology"/>
<dbReference type="InterPro" id="IPR003439">
    <property type="entry name" value="ABC_transporter-like_ATP-bd"/>
</dbReference>
<dbReference type="STRING" id="142842.SAMN02745118_02439"/>
<dbReference type="NCBIfam" id="TIGR04520">
    <property type="entry name" value="ECF_ATPase_1"/>
    <property type="match status" value="1"/>
</dbReference>
<comment type="function">
    <text evidence="10">Part of an ABC transporter complex. Responsible for energy coupling to the transport system.</text>
</comment>
<dbReference type="InterPro" id="IPR050095">
    <property type="entry name" value="ECF_ABC_transporter_ATP-bd"/>
</dbReference>
<dbReference type="InterPro" id="IPR030947">
    <property type="entry name" value="EcfA_1"/>
</dbReference>
<keyword evidence="13" id="KW-1185">Reference proteome</keyword>
<evidence type="ECO:0000256" key="5">
    <source>
        <dbReference type="ARBA" id="ARBA00022741"/>
    </source>
</evidence>
<protein>
    <recommendedName>
        <fullName evidence="10">ABC transporter ATP-binding protein</fullName>
    </recommendedName>
</protein>
<dbReference type="PROSITE" id="PS50893">
    <property type="entry name" value="ABC_TRANSPORTER_2"/>
    <property type="match status" value="1"/>
</dbReference>
<accession>A0A1T4Q6U1</accession>
<evidence type="ECO:0000256" key="4">
    <source>
        <dbReference type="ARBA" id="ARBA00022475"/>
    </source>
</evidence>
<keyword evidence="7" id="KW-1278">Translocase</keyword>
<keyword evidence="3 10" id="KW-0813">Transport</keyword>
<organism evidence="12 13">
    <name type="scientific">Selenihalanaerobacter shriftii</name>
    <dbReference type="NCBI Taxonomy" id="142842"/>
    <lineage>
        <taxon>Bacteria</taxon>
        <taxon>Bacillati</taxon>
        <taxon>Bacillota</taxon>
        <taxon>Clostridia</taxon>
        <taxon>Halanaerobiales</taxon>
        <taxon>Halobacteroidaceae</taxon>
        <taxon>Selenihalanaerobacter</taxon>
    </lineage>
</organism>
<reference evidence="13" key="1">
    <citation type="submission" date="2017-02" db="EMBL/GenBank/DDBJ databases">
        <authorList>
            <person name="Varghese N."/>
            <person name="Submissions S."/>
        </authorList>
    </citation>
    <scope>NUCLEOTIDE SEQUENCE [LARGE SCALE GENOMIC DNA]</scope>
    <source>
        <strain evidence="13">ATCC BAA-73</strain>
    </source>
</reference>
<name>A0A1T4Q6U1_9FIRM</name>
<dbReference type="Pfam" id="PF00005">
    <property type="entry name" value="ABC_tran"/>
    <property type="match status" value="1"/>
</dbReference>
<dbReference type="AlphaFoldDB" id="A0A1T4Q6U1"/>
<keyword evidence="8 10" id="KW-0472">Membrane</keyword>
<evidence type="ECO:0000256" key="2">
    <source>
        <dbReference type="ARBA" id="ARBA00005417"/>
    </source>
</evidence>
<feature type="domain" description="ABC transporter" evidence="11">
    <location>
        <begin position="5"/>
        <end position="242"/>
    </location>
</feature>
<dbReference type="SMART" id="SM00382">
    <property type="entry name" value="AAA"/>
    <property type="match status" value="1"/>
</dbReference>
<keyword evidence="4 10" id="KW-1003">Cell membrane</keyword>
<dbReference type="InterPro" id="IPR027417">
    <property type="entry name" value="P-loop_NTPase"/>
</dbReference>
<evidence type="ECO:0000256" key="8">
    <source>
        <dbReference type="ARBA" id="ARBA00023136"/>
    </source>
</evidence>
<dbReference type="PANTHER" id="PTHR43553">
    <property type="entry name" value="HEAVY METAL TRANSPORTER"/>
    <property type="match status" value="1"/>
</dbReference>
<evidence type="ECO:0000256" key="9">
    <source>
        <dbReference type="ARBA" id="ARBA00025157"/>
    </source>
</evidence>
<dbReference type="GO" id="GO:0043190">
    <property type="term" value="C:ATP-binding cassette (ABC) transporter complex"/>
    <property type="evidence" value="ECO:0007669"/>
    <property type="project" value="TreeGrafter"/>
</dbReference>
<dbReference type="OrthoDB" id="9814634at2"/>